<reference evidence="6 7" key="1">
    <citation type="submission" date="2015-12" db="EMBL/GenBank/DDBJ databases">
        <title>The genome of Folsomia candida.</title>
        <authorList>
            <person name="Faddeeva A."/>
            <person name="Derks M.F."/>
            <person name="Anvar Y."/>
            <person name="Smit S."/>
            <person name="Van Straalen N."/>
            <person name="Roelofs D."/>
        </authorList>
    </citation>
    <scope>NUCLEOTIDE SEQUENCE [LARGE SCALE GENOMIC DNA]</scope>
    <source>
        <strain evidence="6 7">VU population</strain>
        <tissue evidence="6">Whole body</tissue>
    </source>
</reference>
<comment type="caution">
    <text evidence="6">The sequence shown here is derived from an EMBL/GenBank/DDBJ whole genome shotgun (WGS) entry which is preliminary data.</text>
</comment>
<feature type="transmembrane region" description="Helical" evidence="4">
    <location>
        <begin position="115"/>
        <end position="136"/>
    </location>
</feature>
<keyword evidence="4" id="KW-1133">Transmembrane helix</keyword>
<gene>
    <name evidence="6" type="ORF">Fcan01_05873</name>
</gene>
<keyword evidence="4" id="KW-0472">Membrane</keyword>
<name>A0A226EQT3_FOLCA</name>
<sequence length="208" mass="22574">MFYFGIAEKSNEERCNSPPEIGNGYYRPYYGGMGETDFAVGTELQAACEPSFILNCPHQKPCGRIVCSGKGTWRPKDQPLINCAATPQTVVSGNSRDIRSDDVHGSRNTSSTQNYLILALAMVCIVGVAALTIALLRRPLFCKKRDQSPSDPHVVVTSSSPHHGGGGEDYQNSIVIGMNTGIFVPGADYNLQDYHLQDGPLCGTQIFK</sequence>
<dbReference type="OrthoDB" id="10577012at2759"/>
<comment type="caution">
    <text evidence="2">Lacks conserved residue(s) required for the propagation of feature annotation.</text>
</comment>
<protein>
    <recommendedName>
        <fullName evidence="5">Sushi domain-containing protein</fullName>
    </recommendedName>
</protein>
<proteinExistence type="predicted"/>
<dbReference type="EMBL" id="LNIX01000002">
    <property type="protein sequence ID" value="OXA59859.1"/>
    <property type="molecule type" value="Genomic_DNA"/>
</dbReference>
<feature type="domain" description="Sushi" evidence="5">
    <location>
        <begin position="13"/>
        <end position="85"/>
    </location>
</feature>
<feature type="region of interest" description="Disordered" evidence="3">
    <location>
        <begin position="145"/>
        <end position="169"/>
    </location>
</feature>
<dbReference type="PROSITE" id="PS50923">
    <property type="entry name" value="SUSHI"/>
    <property type="match status" value="1"/>
</dbReference>
<evidence type="ECO:0000256" key="3">
    <source>
        <dbReference type="SAM" id="MobiDB-lite"/>
    </source>
</evidence>
<dbReference type="AlphaFoldDB" id="A0A226EQT3"/>
<keyword evidence="2" id="KW-0768">Sushi</keyword>
<keyword evidence="1" id="KW-1015">Disulfide bond</keyword>
<keyword evidence="4" id="KW-0812">Transmembrane</keyword>
<evidence type="ECO:0000256" key="1">
    <source>
        <dbReference type="ARBA" id="ARBA00023157"/>
    </source>
</evidence>
<evidence type="ECO:0000259" key="5">
    <source>
        <dbReference type="PROSITE" id="PS50923"/>
    </source>
</evidence>
<dbReference type="Gene3D" id="2.10.70.10">
    <property type="entry name" value="Complement Module, domain 1"/>
    <property type="match status" value="1"/>
</dbReference>
<evidence type="ECO:0000313" key="7">
    <source>
        <dbReference type="Proteomes" id="UP000198287"/>
    </source>
</evidence>
<dbReference type="Proteomes" id="UP000198287">
    <property type="component" value="Unassembled WGS sequence"/>
</dbReference>
<dbReference type="InterPro" id="IPR000436">
    <property type="entry name" value="Sushi_SCR_CCP_dom"/>
</dbReference>
<keyword evidence="7" id="KW-1185">Reference proteome</keyword>
<evidence type="ECO:0000256" key="4">
    <source>
        <dbReference type="SAM" id="Phobius"/>
    </source>
</evidence>
<accession>A0A226EQT3</accession>
<evidence type="ECO:0000256" key="2">
    <source>
        <dbReference type="PROSITE-ProRule" id="PRU00302"/>
    </source>
</evidence>
<dbReference type="SUPFAM" id="SSF57535">
    <property type="entry name" value="Complement control module/SCR domain"/>
    <property type="match status" value="1"/>
</dbReference>
<organism evidence="6 7">
    <name type="scientific">Folsomia candida</name>
    <name type="common">Springtail</name>
    <dbReference type="NCBI Taxonomy" id="158441"/>
    <lineage>
        <taxon>Eukaryota</taxon>
        <taxon>Metazoa</taxon>
        <taxon>Ecdysozoa</taxon>
        <taxon>Arthropoda</taxon>
        <taxon>Hexapoda</taxon>
        <taxon>Collembola</taxon>
        <taxon>Entomobryomorpha</taxon>
        <taxon>Isotomoidea</taxon>
        <taxon>Isotomidae</taxon>
        <taxon>Proisotominae</taxon>
        <taxon>Folsomia</taxon>
    </lineage>
</organism>
<evidence type="ECO:0000313" key="6">
    <source>
        <dbReference type="EMBL" id="OXA59859.1"/>
    </source>
</evidence>
<dbReference type="CDD" id="cd00033">
    <property type="entry name" value="CCP"/>
    <property type="match status" value="1"/>
</dbReference>
<dbReference type="InterPro" id="IPR035976">
    <property type="entry name" value="Sushi/SCR/CCP_sf"/>
</dbReference>